<proteinExistence type="predicted"/>
<evidence type="ECO:0000313" key="1">
    <source>
        <dbReference type="EMBL" id="OGK02284.1"/>
    </source>
</evidence>
<gene>
    <name evidence="1" type="ORF">A2519_16560</name>
</gene>
<dbReference type="EMBL" id="MFYX01000110">
    <property type="protein sequence ID" value="OGK02284.1"/>
    <property type="molecule type" value="Genomic_DNA"/>
</dbReference>
<reference evidence="1 2" key="1">
    <citation type="journal article" date="2016" name="Nat. Commun.">
        <title>Thousands of microbial genomes shed light on interconnected biogeochemical processes in an aquifer system.</title>
        <authorList>
            <person name="Anantharaman K."/>
            <person name="Brown C.T."/>
            <person name="Hug L.A."/>
            <person name="Sharon I."/>
            <person name="Castelle C.J."/>
            <person name="Probst A.J."/>
            <person name="Thomas B.C."/>
            <person name="Singh A."/>
            <person name="Wilkins M.J."/>
            <person name="Karaoz U."/>
            <person name="Brodie E.L."/>
            <person name="Williams K.H."/>
            <person name="Hubbard S.S."/>
            <person name="Banfield J.F."/>
        </authorList>
    </citation>
    <scope>NUCLEOTIDE SEQUENCE [LARGE SCALE GENOMIC DNA]</scope>
</reference>
<protein>
    <submittedName>
        <fullName evidence="1">Uncharacterized protein</fullName>
    </submittedName>
</protein>
<dbReference type="AlphaFoldDB" id="A0A1F7F6I8"/>
<accession>A0A1F7F6I8</accession>
<evidence type="ECO:0000313" key="2">
    <source>
        <dbReference type="Proteomes" id="UP000179243"/>
    </source>
</evidence>
<sequence length="133" mass="15520">MENKTNLIITIDVFSGRPNPSFKLIEVEEINNITQQIKMLTDRDKLQPTFMDNVSHLSKLGYRGVIIHDNMGLIWGTPRKYYISKGYVIYKEDNKYLVFNDVECSFEKYILGIAKEKRIITEGMSELLPNRVK</sequence>
<comment type="caution">
    <text evidence="1">The sequence shown here is derived from an EMBL/GenBank/DDBJ whole genome shotgun (WGS) entry which is preliminary data.</text>
</comment>
<dbReference type="Proteomes" id="UP000179243">
    <property type="component" value="Unassembled WGS sequence"/>
</dbReference>
<name>A0A1F7F6I8_UNCRA</name>
<organism evidence="1 2">
    <name type="scientific">Candidatus Raymondbacteria bacterium RIFOXYD12_FULL_49_13</name>
    <dbReference type="NCBI Taxonomy" id="1817890"/>
    <lineage>
        <taxon>Bacteria</taxon>
        <taxon>Raymondiibacteriota</taxon>
    </lineage>
</organism>